<accession>A0A6G1GEW6</accession>
<dbReference type="Pfam" id="PF00191">
    <property type="entry name" value="Annexin"/>
    <property type="match status" value="4"/>
</dbReference>
<dbReference type="GO" id="GO:0005509">
    <property type="term" value="F:calcium ion binding"/>
    <property type="evidence" value="ECO:0007669"/>
    <property type="project" value="InterPro"/>
</dbReference>
<keyword evidence="4" id="KW-0111">Calcium/phospholipid-binding</keyword>
<protein>
    <recommendedName>
        <fullName evidence="4">Annexin</fullName>
    </recommendedName>
</protein>
<dbReference type="SMART" id="SM00335">
    <property type="entry name" value="ANX"/>
    <property type="match status" value="4"/>
</dbReference>
<keyword evidence="2 4" id="KW-0677">Repeat</keyword>
<evidence type="ECO:0000256" key="5">
    <source>
        <dbReference type="SAM" id="MobiDB-lite"/>
    </source>
</evidence>
<dbReference type="GO" id="GO:0005886">
    <property type="term" value="C:plasma membrane"/>
    <property type="evidence" value="ECO:0007669"/>
    <property type="project" value="TreeGrafter"/>
</dbReference>
<dbReference type="PROSITE" id="PS00223">
    <property type="entry name" value="ANNEXIN_1"/>
    <property type="match status" value="1"/>
</dbReference>
<dbReference type="InterPro" id="IPR001464">
    <property type="entry name" value="Annexin"/>
</dbReference>
<evidence type="ECO:0000256" key="1">
    <source>
        <dbReference type="ARBA" id="ARBA00007831"/>
    </source>
</evidence>
<keyword evidence="3 4" id="KW-0041">Annexin</keyword>
<name>A0A6G1GEW6_9PEZI</name>
<proteinExistence type="inferred from homology"/>
<evidence type="ECO:0000256" key="3">
    <source>
        <dbReference type="ARBA" id="ARBA00023216"/>
    </source>
</evidence>
<dbReference type="GO" id="GO:0005634">
    <property type="term" value="C:nucleus"/>
    <property type="evidence" value="ECO:0007669"/>
    <property type="project" value="TreeGrafter"/>
</dbReference>
<dbReference type="GeneID" id="54414352"/>
<dbReference type="OrthoDB" id="37886at2759"/>
<dbReference type="PANTHER" id="PTHR10502:SF102">
    <property type="entry name" value="ANNEXIN B11"/>
    <property type="match status" value="1"/>
</dbReference>
<reference evidence="8" key="3">
    <citation type="submission" date="2025-04" db="UniProtKB">
        <authorList>
            <consortium name="RefSeq"/>
        </authorList>
    </citation>
    <scope>IDENTIFICATION</scope>
    <source>
        <strain evidence="8">CBS 781.70</strain>
    </source>
</reference>
<dbReference type="EMBL" id="ML975150">
    <property type="protein sequence ID" value="KAF1816655.1"/>
    <property type="molecule type" value="Genomic_DNA"/>
</dbReference>
<evidence type="ECO:0000313" key="7">
    <source>
        <dbReference type="Proteomes" id="UP000504638"/>
    </source>
</evidence>
<dbReference type="InterPro" id="IPR018252">
    <property type="entry name" value="Annexin_repeat_CS"/>
</dbReference>
<dbReference type="PROSITE" id="PS51897">
    <property type="entry name" value="ANNEXIN_2"/>
    <property type="match status" value="4"/>
</dbReference>
<gene>
    <name evidence="6 8" type="ORF">P152DRAFT_132104</name>
</gene>
<feature type="compositionally biased region" description="Pro residues" evidence="5">
    <location>
        <begin position="98"/>
        <end position="107"/>
    </location>
</feature>
<evidence type="ECO:0000256" key="2">
    <source>
        <dbReference type="ARBA" id="ARBA00022737"/>
    </source>
</evidence>
<dbReference type="GO" id="GO:0001786">
    <property type="term" value="F:phosphatidylserine binding"/>
    <property type="evidence" value="ECO:0007669"/>
    <property type="project" value="TreeGrafter"/>
</dbReference>
<dbReference type="GO" id="GO:0005737">
    <property type="term" value="C:cytoplasm"/>
    <property type="evidence" value="ECO:0007669"/>
    <property type="project" value="TreeGrafter"/>
</dbReference>
<dbReference type="GO" id="GO:0005544">
    <property type="term" value="F:calcium-dependent phospholipid binding"/>
    <property type="evidence" value="ECO:0007669"/>
    <property type="project" value="UniProtKB-KW"/>
</dbReference>
<evidence type="ECO:0000313" key="8">
    <source>
        <dbReference type="RefSeq" id="XP_033538286.1"/>
    </source>
</evidence>
<organism evidence="6">
    <name type="scientific">Eremomyces bilateralis CBS 781.70</name>
    <dbReference type="NCBI Taxonomy" id="1392243"/>
    <lineage>
        <taxon>Eukaryota</taxon>
        <taxon>Fungi</taxon>
        <taxon>Dikarya</taxon>
        <taxon>Ascomycota</taxon>
        <taxon>Pezizomycotina</taxon>
        <taxon>Dothideomycetes</taxon>
        <taxon>Dothideomycetes incertae sedis</taxon>
        <taxon>Eremomycetales</taxon>
        <taxon>Eremomycetaceae</taxon>
        <taxon>Eremomyces</taxon>
    </lineage>
</organism>
<keyword evidence="4" id="KW-0106">Calcium</keyword>
<evidence type="ECO:0000313" key="6">
    <source>
        <dbReference type="EMBL" id="KAF1816655.1"/>
    </source>
</evidence>
<dbReference type="InterPro" id="IPR018502">
    <property type="entry name" value="Annexin_repeat"/>
</dbReference>
<dbReference type="SUPFAM" id="SSF47874">
    <property type="entry name" value="Annexin"/>
    <property type="match status" value="1"/>
</dbReference>
<dbReference type="FunFam" id="1.10.220.10:FF:000005">
    <property type="entry name" value="Annexin"/>
    <property type="match status" value="1"/>
</dbReference>
<sequence length="423" mass="46953">MAWQPPPGYPPYPGQPAPPFFPPAPSPYPQNPYYPLLFPPPPGFPEYPPYPMQNYGPPGGPPGGPPQALRRRRLGPPQGYPPPGGYPGYGAPQQPVHAGPPVPPSPGYIPGQRGHTDMNGQAVKLRDSMKGFGTNEAKLIAALAQVHNPLDMAQLRFQYDDRFRRDLIKDIKSETGGDFEEALCAVVRGPLGQDVYALNRSLAGVGTKEDLLNDVLLGRSNADLKAIMGEYQKMYRKDLGAEVRGDLSMKTAKLFEYVMAANRAEESAPVIPQQTDADVDRLQQATEGTKFGTNQDVVVQVLAQRSNGQIRAIAQAYQSKYRRSLDEVLKKEFSGHMEDALRLMLGRAVDPVKTDADQLEASMKGLGTKDELLIHRVVQIHWDRNRMQQVRNAYRQFYKKDLVKRIEGETRGDYEKLLVALVV</sequence>
<dbReference type="RefSeq" id="XP_033538286.1">
    <property type="nucleotide sequence ID" value="XM_033673782.1"/>
</dbReference>
<dbReference type="Proteomes" id="UP000504638">
    <property type="component" value="Unplaced"/>
</dbReference>
<feature type="region of interest" description="Disordered" evidence="5">
    <location>
        <begin position="45"/>
        <end position="115"/>
    </location>
</feature>
<keyword evidence="7" id="KW-1185">Reference proteome</keyword>
<dbReference type="PRINTS" id="PR00196">
    <property type="entry name" value="ANNEXIN"/>
</dbReference>
<comment type="similarity">
    <text evidence="1 4">Belongs to the annexin family.</text>
</comment>
<evidence type="ECO:0000256" key="4">
    <source>
        <dbReference type="RuleBase" id="RU003540"/>
    </source>
</evidence>
<dbReference type="PANTHER" id="PTHR10502">
    <property type="entry name" value="ANNEXIN"/>
    <property type="match status" value="1"/>
</dbReference>
<dbReference type="InterPro" id="IPR009117">
    <property type="entry name" value="ANX14"/>
</dbReference>
<dbReference type="GO" id="GO:0012506">
    <property type="term" value="C:vesicle membrane"/>
    <property type="evidence" value="ECO:0007669"/>
    <property type="project" value="TreeGrafter"/>
</dbReference>
<reference evidence="6 8" key="1">
    <citation type="submission" date="2020-01" db="EMBL/GenBank/DDBJ databases">
        <authorList>
            <consortium name="DOE Joint Genome Institute"/>
            <person name="Haridas S."/>
            <person name="Albert R."/>
            <person name="Binder M."/>
            <person name="Bloem J."/>
            <person name="Labutti K."/>
            <person name="Salamov A."/>
            <person name="Andreopoulos B."/>
            <person name="Baker S.E."/>
            <person name="Barry K."/>
            <person name="Bills G."/>
            <person name="Bluhm B.H."/>
            <person name="Cannon C."/>
            <person name="Castanera R."/>
            <person name="Culley D.E."/>
            <person name="Daum C."/>
            <person name="Ezra D."/>
            <person name="Gonzalez J.B."/>
            <person name="Henrissat B."/>
            <person name="Kuo A."/>
            <person name="Liang C."/>
            <person name="Lipzen A."/>
            <person name="Lutzoni F."/>
            <person name="Magnuson J."/>
            <person name="Mondo S."/>
            <person name="Nolan M."/>
            <person name="Ohm R."/>
            <person name="Pangilinan J."/>
            <person name="Park H.-J."/>
            <person name="Ramirez L."/>
            <person name="Alfaro M."/>
            <person name="Sun H."/>
            <person name="Tritt A."/>
            <person name="Yoshinaga Y."/>
            <person name="Zwiers L.-H."/>
            <person name="Turgeon B.G."/>
            <person name="Goodwin S.B."/>
            <person name="Spatafora J.W."/>
            <person name="Crous P.W."/>
            <person name="Grigoriev I.V."/>
        </authorList>
    </citation>
    <scope>NUCLEOTIDE SEQUENCE</scope>
    <source>
        <strain evidence="6 8">CBS 781.70</strain>
    </source>
</reference>
<dbReference type="PRINTS" id="PR01813">
    <property type="entry name" value="ANNEXINFUNGI"/>
</dbReference>
<dbReference type="Gene3D" id="1.10.220.10">
    <property type="entry name" value="Annexin"/>
    <property type="match status" value="4"/>
</dbReference>
<dbReference type="AlphaFoldDB" id="A0A6G1GEW6"/>
<reference evidence="8" key="2">
    <citation type="submission" date="2020-04" db="EMBL/GenBank/DDBJ databases">
        <authorList>
            <consortium name="NCBI Genome Project"/>
        </authorList>
    </citation>
    <scope>NUCLEOTIDE SEQUENCE</scope>
    <source>
        <strain evidence="8">CBS 781.70</strain>
    </source>
</reference>
<feature type="region of interest" description="Disordered" evidence="5">
    <location>
        <begin position="1"/>
        <end position="25"/>
    </location>
</feature>
<comment type="domain">
    <text evidence="4">A pair of annexin repeats may form one binding site for calcium and phospholipid.</text>
</comment>
<dbReference type="InterPro" id="IPR037104">
    <property type="entry name" value="Annexin_sf"/>
</dbReference>